<feature type="region of interest" description="Disordered" evidence="1">
    <location>
        <begin position="326"/>
        <end position="355"/>
    </location>
</feature>
<comment type="caution">
    <text evidence="3">The sequence shown here is derived from an EMBL/GenBank/DDBJ whole genome shotgun (WGS) entry which is preliminary data.</text>
</comment>
<sequence length="355" mass="39079">MVVNTTSIQTDTECFPPKSTEVVPGPGENFTISSTSVKDCNVNVNFNPQVRNQISEVTRHPERRAQVAAQQYGVADASCNLTPNLNITLRPVMFWYFHKNDRDQKPEAKTNNVTQGEFAGKAFNGVLFDTTNNTFIDARGTAAKAGIPGAVFRAASQRQNGLQAEFDSANGFLDLTDKIYTQYLSLAAKSIYFVPRNDTIPARMDSLLPRLIISPIPAHGMALNMVLIGLIGLAVQIVHRRQRKQLHLAAPPGTIASVMALSSHSGFGQLLMPYDSEEKMQNKLSGLRFQLDKRTGALIADDKPPSMMQMKKERDEALQTLLGEHKGVESSSQAAYEGATGYPPWQTQYKTPYDA</sequence>
<gene>
    <name evidence="3" type="ORF">AAF712_010584</name>
</gene>
<dbReference type="Proteomes" id="UP001437256">
    <property type="component" value="Unassembled WGS sequence"/>
</dbReference>
<name>A0ABR2ZMJ9_9AGAR</name>
<evidence type="ECO:0000313" key="4">
    <source>
        <dbReference type="Proteomes" id="UP001437256"/>
    </source>
</evidence>
<organism evidence="3 4">
    <name type="scientific">Marasmius tenuissimus</name>
    <dbReference type="NCBI Taxonomy" id="585030"/>
    <lineage>
        <taxon>Eukaryota</taxon>
        <taxon>Fungi</taxon>
        <taxon>Dikarya</taxon>
        <taxon>Basidiomycota</taxon>
        <taxon>Agaricomycotina</taxon>
        <taxon>Agaricomycetes</taxon>
        <taxon>Agaricomycetidae</taxon>
        <taxon>Agaricales</taxon>
        <taxon>Marasmiineae</taxon>
        <taxon>Marasmiaceae</taxon>
        <taxon>Marasmius</taxon>
    </lineage>
</organism>
<dbReference type="EMBL" id="JBBXMP010000102">
    <property type="protein sequence ID" value="KAL0062545.1"/>
    <property type="molecule type" value="Genomic_DNA"/>
</dbReference>
<proteinExistence type="predicted"/>
<protein>
    <submittedName>
        <fullName evidence="3">Uncharacterized protein</fullName>
    </submittedName>
</protein>
<accession>A0ABR2ZMJ9</accession>
<evidence type="ECO:0000313" key="3">
    <source>
        <dbReference type="EMBL" id="KAL0062545.1"/>
    </source>
</evidence>
<evidence type="ECO:0000256" key="2">
    <source>
        <dbReference type="SAM" id="Phobius"/>
    </source>
</evidence>
<evidence type="ECO:0000256" key="1">
    <source>
        <dbReference type="SAM" id="MobiDB-lite"/>
    </source>
</evidence>
<feature type="compositionally biased region" description="Polar residues" evidence="1">
    <location>
        <begin position="345"/>
        <end position="355"/>
    </location>
</feature>
<keyword evidence="2" id="KW-0472">Membrane</keyword>
<keyword evidence="2" id="KW-1133">Transmembrane helix</keyword>
<reference evidence="3 4" key="1">
    <citation type="submission" date="2024-05" db="EMBL/GenBank/DDBJ databases">
        <title>A draft genome resource for the thread blight pathogen Marasmius tenuissimus strain MS-2.</title>
        <authorList>
            <person name="Yulfo-Soto G.E."/>
            <person name="Baruah I.K."/>
            <person name="Amoako-Attah I."/>
            <person name="Bukari Y."/>
            <person name="Meinhardt L.W."/>
            <person name="Bailey B.A."/>
            <person name="Cohen S.P."/>
        </authorList>
    </citation>
    <scope>NUCLEOTIDE SEQUENCE [LARGE SCALE GENOMIC DNA]</scope>
    <source>
        <strain evidence="3 4">MS-2</strain>
    </source>
</reference>
<feature type="transmembrane region" description="Helical" evidence="2">
    <location>
        <begin position="216"/>
        <end position="238"/>
    </location>
</feature>
<keyword evidence="4" id="KW-1185">Reference proteome</keyword>
<keyword evidence="2" id="KW-0812">Transmembrane</keyword>